<keyword evidence="8" id="KW-0472">Membrane</keyword>
<dbReference type="Pfam" id="PF00535">
    <property type="entry name" value="Glycos_transf_2"/>
    <property type="match status" value="1"/>
</dbReference>
<dbReference type="Gene3D" id="3.90.550.10">
    <property type="entry name" value="Spore Coat Polysaccharide Biosynthesis Protein SpsA, Chain A"/>
    <property type="match status" value="1"/>
</dbReference>
<dbReference type="EC" id="2.4.1.-" evidence="10"/>
<dbReference type="Pfam" id="PF00652">
    <property type="entry name" value="Ricin_B_lectin"/>
    <property type="match status" value="1"/>
</dbReference>
<keyword evidence="3" id="KW-0812">Transmembrane</keyword>
<accession>A0ABM1A5I4</accession>
<keyword evidence="4 10" id="KW-0430">Lectin</keyword>
<dbReference type="SUPFAM" id="SSF50370">
    <property type="entry name" value="Ricin B-like lectins"/>
    <property type="match status" value="1"/>
</dbReference>
<keyword evidence="5" id="KW-0735">Signal-anchor</keyword>
<dbReference type="SUPFAM" id="SSF53448">
    <property type="entry name" value="Nucleotide-diphospho-sugar transferases"/>
    <property type="match status" value="1"/>
</dbReference>
<evidence type="ECO:0000313" key="12">
    <source>
        <dbReference type="Proteomes" id="UP000694888"/>
    </source>
</evidence>
<dbReference type="GeneID" id="101851881"/>
<dbReference type="Gene3D" id="2.80.10.50">
    <property type="match status" value="1"/>
</dbReference>
<dbReference type="InterPro" id="IPR045885">
    <property type="entry name" value="GalNAc-T"/>
</dbReference>
<evidence type="ECO:0000256" key="9">
    <source>
        <dbReference type="ARBA" id="ARBA00023157"/>
    </source>
</evidence>
<evidence type="ECO:0000256" key="1">
    <source>
        <dbReference type="ARBA" id="ARBA00004323"/>
    </source>
</evidence>
<evidence type="ECO:0000256" key="5">
    <source>
        <dbReference type="ARBA" id="ARBA00022968"/>
    </source>
</evidence>
<dbReference type="SMART" id="SM00458">
    <property type="entry name" value="RICIN"/>
    <property type="match status" value="1"/>
</dbReference>
<comment type="similarity">
    <text evidence="2 10">Belongs to the glycosyltransferase 2 family. GalNAc-T subfamily.</text>
</comment>
<feature type="domain" description="Ricin B lectin" evidence="11">
    <location>
        <begin position="357"/>
        <end position="473"/>
    </location>
</feature>
<dbReference type="Proteomes" id="UP000694888">
    <property type="component" value="Unplaced"/>
</dbReference>
<comment type="subcellular location">
    <subcellularLocation>
        <location evidence="1 10">Golgi apparatus membrane</location>
        <topology evidence="1 10">Single-pass type II membrane protein</topology>
    </subcellularLocation>
</comment>
<evidence type="ECO:0000256" key="8">
    <source>
        <dbReference type="ARBA" id="ARBA00023136"/>
    </source>
</evidence>
<keyword evidence="6" id="KW-1133">Transmembrane helix</keyword>
<keyword evidence="10" id="KW-0328">Glycosyltransferase</keyword>
<evidence type="ECO:0000313" key="13">
    <source>
        <dbReference type="RefSeq" id="XP_012941226.1"/>
    </source>
</evidence>
<evidence type="ECO:0000256" key="2">
    <source>
        <dbReference type="ARBA" id="ARBA00005680"/>
    </source>
</evidence>
<dbReference type="RefSeq" id="XP_012941226.1">
    <property type="nucleotide sequence ID" value="XM_013085772.2"/>
</dbReference>
<name>A0ABM1A5I4_APLCA</name>
<keyword evidence="10" id="KW-0464">Manganese</keyword>
<keyword evidence="7 10" id="KW-0333">Golgi apparatus</keyword>
<evidence type="ECO:0000256" key="3">
    <source>
        <dbReference type="ARBA" id="ARBA00022692"/>
    </source>
</evidence>
<reference evidence="13" key="1">
    <citation type="submission" date="2025-08" db="UniProtKB">
        <authorList>
            <consortium name="RefSeq"/>
        </authorList>
    </citation>
    <scope>IDENTIFICATION</scope>
</reference>
<dbReference type="InterPro" id="IPR000772">
    <property type="entry name" value="Ricin_B_lectin"/>
</dbReference>
<dbReference type="InterPro" id="IPR029044">
    <property type="entry name" value="Nucleotide-diphossugar_trans"/>
</dbReference>
<dbReference type="PROSITE" id="PS50231">
    <property type="entry name" value="RICIN_B_LECTIN"/>
    <property type="match status" value="1"/>
</dbReference>
<dbReference type="PANTHER" id="PTHR11675">
    <property type="entry name" value="N-ACETYLGALACTOSAMINYLTRANSFERASE"/>
    <property type="match status" value="1"/>
</dbReference>
<evidence type="ECO:0000256" key="7">
    <source>
        <dbReference type="ARBA" id="ARBA00023034"/>
    </source>
</evidence>
<evidence type="ECO:0000256" key="4">
    <source>
        <dbReference type="ARBA" id="ARBA00022734"/>
    </source>
</evidence>
<dbReference type="CDD" id="cd02510">
    <property type="entry name" value="pp-GalNAc-T"/>
    <property type="match status" value="1"/>
</dbReference>
<dbReference type="InterPro" id="IPR035992">
    <property type="entry name" value="Ricin_B-like_lectins"/>
</dbReference>
<sequence length="489" mass="55608">MREGWKAHNFNEFVNRKISVRRSLPECSNSACRGLINGTKTTQQISVVLIFHNEAWCTLLRSVHSILDRTPEHILEEVVLVDDMSSLDSNKAPLDKYFQDYPQVKIVRSPVRGGLTKARLLGFESSIAPIVVFLDSHIECMPGWAEPLVIRIEEDPTAVVYPLIETISDKTFAVTCTPQPTNIGRLNIMNLLFQWMPIPQREKDRRKSDADPVRSPTMPGGLFAISRDYFNKLGTYDPDLTYWGGENMELSFKVWQCGGSVELVPCSHIAHVFRHHITARWNSTRDEVKVNNMRVAEVWMDDYKNYYYEAINYVQVPFGDISARKKLREDLSCKSFGWFIKNFYPEFALPLDVVSGGHITSEFFPTPMCVDSKGGTVKPELYQCHPQSGNQIWFLNKAGVLSFDKLFVCGKEDGTVSLSKPNPCPGEGPQWEFTDDNSLLHLPTDLCLTVTQGSNEITLESCEDETNQHWIFPLRRTDIVFPVPDVSDV</sequence>
<keyword evidence="12" id="KW-1185">Reference proteome</keyword>
<proteinExistence type="inferred from homology"/>
<keyword evidence="9 10" id="KW-1015">Disulfide bond</keyword>
<gene>
    <name evidence="13" type="primary">LOC101851881</name>
</gene>
<protein>
    <recommendedName>
        <fullName evidence="10">Polypeptide N-acetylgalactosaminyltransferase</fullName>
        <ecNumber evidence="10">2.4.1.-</ecNumber>
    </recommendedName>
    <alternativeName>
        <fullName evidence="10">Protein-UDP acetylgalactosaminyltransferase</fullName>
    </alternativeName>
</protein>
<comment type="cofactor">
    <cofactor evidence="10">
        <name>Mn(2+)</name>
        <dbReference type="ChEBI" id="CHEBI:29035"/>
    </cofactor>
</comment>
<keyword evidence="10" id="KW-0808">Transferase</keyword>
<organism evidence="12 13">
    <name type="scientific">Aplysia californica</name>
    <name type="common">California sea hare</name>
    <dbReference type="NCBI Taxonomy" id="6500"/>
    <lineage>
        <taxon>Eukaryota</taxon>
        <taxon>Metazoa</taxon>
        <taxon>Spiralia</taxon>
        <taxon>Lophotrochozoa</taxon>
        <taxon>Mollusca</taxon>
        <taxon>Gastropoda</taxon>
        <taxon>Heterobranchia</taxon>
        <taxon>Euthyneura</taxon>
        <taxon>Tectipleura</taxon>
        <taxon>Aplysiida</taxon>
        <taxon>Aplysioidea</taxon>
        <taxon>Aplysiidae</taxon>
        <taxon>Aplysia</taxon>
    </lineage>
</organism>
<comment type="pathway">
    <text evidence="10">Protein modification; protein glycosylation.</text>
</comment>
<evidence type="ECO:0000259" key="11">
    <source>
        <dbReference type="SMART" id="SM00458"/>
    </source>
</evidence>
<dbReference type="PANTHER" id="PTHR11675:SF131">
    <property type="entry name" value="POLYPEPTIDE N-ACETYLGALACTOSAMINYLTRANSFERASE 9-RELATED"/>
    <property type="match status" value="1"/>
</dbReference>
<evidence type="ECO:0000256" key="6">
    <source>
        <dbReference type="ARBA" id="ARBA00022989"/>
    </source>
</evidence>
<evidence type="ECO:0000256" key="10">
    <source>
        <dbReference type="RuleBase" id="RU361242"/>
    </source>
</evidence>
<dbReference type="InterPro" id="IPR001173">
    <property type="entry name" value="Glyco_trans_2-like"/>
</dbReference>